<organism evidence="4 5">
    <name type="scientific">Pseudaquabacterium pictum</name>
    <dbReference type="NCBI Taxonomy" id="2315236"/>
    <lineage>
        <taxon>Bacteria</taxon>
        <taxon>Pseudomonadati</taxon>
        <taxon>Pseudomonadota</taxon>
        <taxon>Betaproteobacteria</taxon>
        <taxon>Burkholderiales</taxon>
        <taxon>Sphaerotilaceae</taxon>
        <taxon>Pseudaquabacterium</taxon>
    </lineage>
</organism>
<dbReference type="AlphaFoldDB" id="A0A480AQE7"/>
<evidence type="ECO:0000313" key="4">
    <source>
        <dbReference type="EMBL" id="GCL63030.1"/>
    </source>
</evidence>
<accession>A0A480AQE7</accession>
<dbReference type="InterPro" id="IPR051262">
    <property type="entry name" value="SMP-30/CGR1_Lactonase"/>
</dbReference>
<dbReference type="InterPro" id="IPR011042">
    <property type="entry name" value="6-blade_b-propeller_TolB-like"/>
</dbReference>
<feature type="binding site" evidence="2">
    <location>
        <position position="229"/>
    </location>
    <ligand>
        <name>a divalent metal cation</name>
        <dbReference type="ChEBI" id="CHEBI:60240"/>
    </ligand>
</feature>
<evidence type="ECO:0000313" key="5">
    <source>
        <dbReference type="Proteomes" id="UP000301751"/>
    </source>
</evidence>
<reference evidence="5" key="1">
    <citation type="submission" date="2019-03" db="EMBL/GenBank/DDBJ databases">
        <title>Aquabacterium pictum sp.nov., the first bacteriochlorophyll a-containing freshwater bacterium in the genus Aquabacterium of the class Betaproteobacteria.</title>
        <authorList>
            <person name="Hirose S."/>
            <person name="Tank M."/>
            <person name="Hara E."/>
            <person name="Tamaki H."/>
            <person name="Takaichi S."/>
            <person name="Haruta S."/>
            <person name="Hanada S."/>
        </authorList>
    </citation>
    <scope>NUCLEOTIDE SEQUENCE [LARGE SCALE GENOMIC DNA]</scope>
    <source>
        <strain evidence="5">W35</strain>
    </source>
</reference>
<keyword evidence="5" id="KW-1185">Reference proteome</keyword>
<dbReference type="InterPro" id="IPR005511">
    <property type="entry name" value="SMP-30"/>
</dbReference>
<feature type="domain" description="SMP-30/Gluconolactonase/LRE-like region" evidence="3">
    <location>
        <begin position="12"/>
        <end position="286"/>
    </location>
</feature>
<dbReference type="RefSeq" id="WP_174246094.1">
    <property type="nucleotide sequence ID" value="NZ_BJCL01000004.1"/>
</dbReference>
<comment type="cofactor">
    <cofactor evidence="2">
        <name>Zn(2+)</name>
        <dbReference type="ChEBI" id="CHEBI:29105"/>
    </cofactor>
    <text evidence="2">Binds 1 divalent metal cation per subunit.</text>
</comment>
<dbReference type="PANTHER" id="PTHR47572">
    <property type="entry name" value="LIPOPROTEIN-RELATED"/>
    <property type="match status" value="1"/>
</dbReference>
<dbReference type="Proteomes" id="UP000301751">
    <property type="component" value="Unassembled WGS sequence"/>
</dbReference>
<feature type="active site" description="Proton donor/acceptor" evidence="1">
    <location>
        <position position="229"/>
    </location>
</feature>
<feature type="binding site" evidence="2">
    <location>
        <position position="171"/>
    </location>
    <ligand>
        <name>a divalent metal cation</name>
        <dbReference type="ChEBI" id="CHEBI:60240"/>
    </ligand>
</feature>
<proteinExistence type="predicted"/>
<protein>
    <recommendedName>
        <fullName evidence="3">SMP-30/Gluconolactonase/LRE-like region domain-containing protein</fullName>
    </recommendedName>
</protein>
<keyword evidence="2" id="KW-0862">Zinc</keyword>
<feature type="binding site" evidence="2">
    <location>
        <position position="122"/>
    </location>
    <ligand>
        <name>substrate</name>
    </ligand>
</feature>
<keyword evidence="2" id="KW-0479">Metal-binding</keyword>
<dbReference type="Gene3D" id="2.120.10.30">
    <property type="entry name" value="TolB, C-terminal domain"/>
    <property type="match status" value="1"/>
</dbReference>
<evidence type="ECO:0000256" key="1">
    <source>
        <dbReference type="PIRSR" id="PIRSR605511-1"/>
    </source>
</evidence>
<dbReference type="GO" id="GO:0046872">
    <property type="term" value="F:metal ion binding"/>
    <property type="evidence" value="ECO:0007669"/>
    <property type="project" value="UniProtKB-KW"/>
</dbReference>
<dbReference type="PRINTS" id="PR01790">
    <property type="entry name" value="SMP30FAMILY"/>
</dbReference>
<dbReference type="PANTHER" id="PTHR47572:SF5">
    <property type="entry name" value="BLR2277 PROTEIN"/>
    <property type="match status" value="1"/>
</dbReference>
<comment type="caution">
    <text evidence="4">The sequence shown here is derived from an EMBL/GenBank/DDBJ whole genome shotgun (WGS) entry which is preliminary data.</text>
</comment>
<evidence type="ECO:0000256" key="2">
    <source>
        <dbReference type="PIRSR" id="PIRSR605511-2"/>
    </source>
</evidence>
<dbReference type="SUPFAM" id="SSF63829">
    <property type="entry name" value="Calcium-dependent phosphotriesterase"/>
    <property type="match status" value="1"/>
</dbReference>
<dbReference type="Pfam" id="PF08450">
    <property type="entry name" value="SGL"/>
    <property type="match status" value="1"/>
</dbReference>
<evidence type="ECO:0000259" key="3">
    <source>
        <dbReference type="Pfam" id="PF08450"/>
    </source>
</evidence>
<dbReference type="InterPro" id="IPR013658">
    <property type="entry name" value="SGL"/>
</dbReference>
<dbReference type="EMBL" id="BJCL01000004">
    <property type="protein sequence ID" value="GCL63030.1"/>
    <property type="molecule type" value="Genomic_DNA"/>
</dbReference>
<sequence>MKVREIASGLQFPEGPVALSDGSVLVVEIARGTLSRVTPDGRIHVVADLGGGPNGAAIGPDGAVYVCNNGGFRWHTEADGCLRPVAQADDYSGGRIERVNLVTGQAERVCDSVEGRALRGPNDIVFDAQGGFYFTDLGKGREFDMDMGAVHYGHADGRAAHVVARPLLTPNGVGLSPDGQTLYYAETAGARLWAYDITAPGQVQKHAWPSPNGGRLLTASPGGGLQRFDSLAVDALGNICVATLMHGGISIVSPDGRLVSHVPLPDRMTTNLCFGGPGLRTAYVTLSGTGKLIAIDDWPIPGLPLHFNA</sequence>
<gene>
    <name evidence="4" type="ORF">AQPW35_21110</name>
</gene>
<name>A0A480AQE7_9BURK</name>